<dbReference type="PROSITE" id="PS50949">
    <property type="entry name" value="HTH_GNTR"/>
    <property type="match status" value="1"/>
</dbReference>
<dbReference type="Proteomes" id="UP000238882">
    <property type="component" value="Unassembled WGS sequence"/>
</dbReference>
<feature type="domain" description="HTH gntR-type" evidence="6">
    <location>
        <begin position="12"/>
        <end position="80"/>
    </location>
</feature>
<gene>
    <name evidence="7" type="ORF">BTO18_11230</name>
</gene>
<dbReference type="InterPro" id="IPR015421">
    <property type="entry name" value="PyrdxlP-dep_Trfase_major"/>
</dbReference>
<proteinExistence type="inferred from homology"/>
<dbReference type="GO" id="GO:0030170">
    <property type="term" value="F:pyridoxal phosphate binding"/>
    <property type="evidence" value="ECO:0007669"/>
    <property type="project" value="InterPro"/>
</dbReference>
<keyword evidence="4" id="KW-0238">DNA-binding</keyword>
<dbReference type="InterPro" id="IPR015424">
    <property type="entry name" value="PyrdxlP-dep_Trfase"/>
</dbReference>
<dbReference type="PANTHER" id="PTHR46577">
    <property type="entry name" value="HTH-TYPE TRANSCRIPTIONAL REGULATORY PROTEIN GABR"/>
    <property type="match status" value="1"/>
</dbReference>
<comment type="caution">
    <text evidence="7">The sequence shown here is derived from an EMBL/GenBank/DDBJ whole genome shotgun (WGS) entry which is preliminary data.</text>
</comment>
<dbReference type="GO" id="GO:0003677">
    <property type="term" value="F:DNA binding"/>
    <property type="evidence" value="ECO:0007669"/>
    <property type="project" value="UniProtKB-KW"/>
</dbReference>
<evidence type="ECO:0000256" key="3">
    <source>
        <dbReference type="ARBA" id="ARBA00023015"/>
    </source>
</evidence>
<dbReference type="InterPro" id="IPR051446">
    <property type="entry name" value="HTH_trans_reg/aminotransferase"/>
</dbReference>
<dbReference type="CDD" id="cd07377">
    <property type="entry name" value="WHTH_GntR"/>
    <property type="match status" value="1"/>
</dbReference>
<reference evidence="7 8" key="1">
    <citation type="submission" date="2016-12" db="EMBL/GenBank/DDBJ databases">
        <title>Trade-off between light-utilization and light-protection in marine flavobacteria.</title>
        <authorList>
            <person name="Kumagai Y."/>
            <person name="Yoshizawa S."/>
            <person name="Kogure K."/>
            <person name="Iwasaki W."/>
        </authorList>
    </citation>
    <scope>NUCLEOTIDE SEQUENCE [LARGE SCALE GENOMIC DNA]</scope>
    <source>
        <strain evidence="7 8">NBRC 108759</strain>
    </source>
</reference>
<dbReference type="OrthoDB" id="594134at2"/>
<comment type="similarity">
    <text evidence="1">In the C-terminal section; belongs to the class-I pyridoxal-phosphate-dependent aminotransferase family.</text>
</comment>
<dbReference type="GO" id="GO:0003700">
    <property type="term" value="F:DNA-binding transcription factor activity"/>
    <property type="evidence" value="ECO:0007669"/>
    <property type="project" value="InterPro"/>
</dbReference>
<dbReference type="AlphaFoldDB" id="A0A2S7WQ33"/>
<dbReference type="SUPFAM" id="SSF46785">
    <property type="entry name" value="Winged helix' DNA-binding domain"/>
    <property type="match status" value="1"/>
</dbReference>
<keyword evidence="2" id="KW-0663">Pyridoxal phosphate</keyword>
<dbReference type="Gene3D" id="1.10.10.10">
    <property type="entry name" value="Winged helix-like DNA-binding domain superfamily/Winged helix DNA-binding domain"/>
    <property type="match status" value="1"/>
</dbReference>
<dbReference type="InterPro" id="IPR036390">
    <property type="entry name" value="WH_DNA-bd_sf"/>
</dbReference>
<dbReference type="PANTHER" id="PTHR46577:SF1">
    <property type="entry name" value="HTH-TYPE TRANSCRIPTIONAL REGULATORY PROTEIN GABR"/>
    <property type="match status" value="1"/>
</dbReference>
<dbReference type="InterPro" id="IPR004839">
    <property type="entry name" value="Aminotransferase_I/II_large"/>
</dbReference>
<dbReference type="Pfam" id="PF00392">
    <property type="entry name" value="GntR"/>
    <property type="match status" value="1"/>
</dbReference>
<dbReference type="InterPro" id="IPR036388">
    <property type="entry name" value="WH-like_DNA-bd_sf"/>
</dbReference>
<keyword evidence="3" id="KW-0805">Transcription regulation</keyword>
<evidence type="ECO:0000256" key="2">
    <source>
        <dbReference type="ARBA" id="ARBA00022898"/>
    </source>
</evidence>
<dbReference type="InterPro" id="IPR000524">
    <property type="entry name" value="Tscrpt_reg_HTH_GntR"/>
</dbReference>
<name>A0A2S7WQ33_9FLAO</name>
<evidence type="ECO:0000313" key="7">
    <source>
        <dbReference type="EMBL" id="PQJ79709.1"/>
    </source>
</evidence>
<dbReference type="CDD" id="cd00609">
    <property type="entry name" value="AAT_like"/>
    <property type="match status" value="1"/>
</dbReference>
<dbReference type="RefSeq" id="WP_146106919.1">
    <property type="nucleotide sequence ID" value="NZ_MSCN01000001.1"/>
</dbReference>
<dbReference type="EMBL" id="MSCN01000001">
    <property type="protein sequence ID" value="PQJ79709.1"/>
    <property type="molecule type" value="Genomic_DNA"/>
</dbReference>
<evidence type="ECO:0000313" key="8">
    <source>
        <dbReference type="Proteomes" id="UP000238882"/>
    </source>
</evidence>
<dbReference type="Pfam" id="PF00155">
    <property type="entry name" value="Aminotran_1_2"/>
    <property type="match status" value="1"/>
</dbReference>
<evidence type="ECO:0000256" key="1">
    <source>
        <dbReference type="ARBA" id="ARBA00005384"/>
    </source>
</evidence>
<evidence type="ECO:0000256" key="4">
    <source>
        <dbReference type="ARBA" id="ARBA00023125"/>
    </source>
</evidence>
<protein>
    <recommendedName>
        <fullName evidence="6">HTH gntR-type domain-containing protein</fullName>
    </recommendedName>
</protein>
<organism evidence="7 8">
    <name type="scientific">Polaribacter porphyrae</name>
    <dbReference type="NCBI Taxonomy" id="1137780"/>
    <lineage>
        <taxon>Bacteria</taxon>
        <taxon>Pseudomonadati</taxon>
        <taxon>Bacteroidota</taxon>
        <taxon>Flavobacteriia</taxon>
        <taxon>Flavobacteriales</taxon>
        <taxon>Flavobacteriaceae</taxon>
    </lineage>
</organism>
<keyword evidence="8" id="KW-1185">Reference proteome</keyword>
<dbReference type="Gene3D" id="3.40.640.10">
    <property type="entry name" value="Type I PLP-dependent aspartate aminotransferase-like (Major domain)"/>
    <property type="match status" value="1"/>
</dbReference>
<accession>A0A2S7WQ33</accession>
<dbReference type="SUPFAM" id="SSF53383">
    <property type="entry name" value="PLP-dependent transferases"/>
    <property type="match status" value="1"/>
</dbReference>
<evidence type="ECO:0000256" key="5">
    <source>
        <dbReference type="ARBA" id="ARBA00023163"/>
    </source>
</evidence>
<evidence type="ECO:0000259" key="6">
    <source>
        <dbReference type="PROSITE" id="PS50949"/>
    </source>
</evidence>
<keyword evidence="5" id="KW-0804">Transcription</keyword>
<sequence length="474" mass="54740">MLESKKWKLKGEALHSKLYLSIKELIINGSIPFETRLPPSRILAKDLSISRSTVLKAFDLLSFERFISSKKGSGYYVSFRVKKKELKNENLSLKYPSISKRARLFEKYNPDVIDNFSKKNIAFRPGLPPLDIFPVQTWKNLSNKYWRNATPTSLSYAPSEGLTDLRVSISNYLKIYRNLDCDFQQVIITSGSLHALYLVGNAIIDNSDKVVMENPTYPRAHNLFKSLNAEIIPCEIDSKGLMIDSIKNTNAKLIYTTPSNQYPLGVKMTKKRRVELLKWASKNNSLIIEDDYDHEFSNWEKPKPSLFSLDKENRVIYQGTFNKLLHPSLRIGYLILPKYLLKPVKSIYEQSSRFVNLSNQIILNNFIKKDYLNRHIRNVINVSLKRKLLFIELTKSSLKINSNKSGLHVIGELKNKFDDKKIHKILLKNDVVAFPLSNYYITKEQRNGIVLGYSSVNEKVMKDKTLILNYILNS</sequence>
<dbReference type="SMART" id="SM00345">
    <property type="entry name" value="HTH_GNTR"/>
    <property type="match status" value="1"/>
</dbReference>